<dbReference type="SUPFAM" id="SSF56487">
    <property type="entry name" value="SRCR-like"/>
    <property type="match status" value="1"/>
</dbReference>
<keyword evidence="15" id="KW-1185">Reference proteome</keyword>
<dbReference type="Pfam" id="PF00057">
    <property type="entry name" value="Ldl_recept_a"/>
    <property type="match status" value="4"/>
</dbReference>
<dbReference type="InterPro" id="IPR033116">
    <property type="entry name" value="TRYPSIN_SER"/>
</dbReference>
<feature type="disulfide bond" evidence="7">
    <location>
        <begin position="366"/>
        <end position="381"/>
    </location>
</feature>
<keyword evidence="11" id="KW-0812">Transmembrane</keyword>
<evidence type="ECO:0000256" key="4">
    <source>
        <dbReference type="ARBA" id="ARBA00023157"/>
    </source>
</evidence>
<feature type="transmembrane region" description="Helical" evidence="11">
    <location>
        <begin position="73"/>
        <end position="96"/>
    </location>
</feature>
<feature type="disulfide bond" evidence="7">
    <location>
        <begin position="240"/>
        <end position="258"/>
    </location>
</feature>
<feature type="disulfide bond" evidence="7">
    <location>
        <begin position="252"/>
        <end position="267"/>
    </location>
</feature>
<dbReference type="SUPFAM" id="SSF57424">
    <property type="entry name" value="LDL receptor-like module"/>
    <property type="match status" value="6"/>
</dbReference>
<accession>A0A9D4QK68</accession>
<evidence type="ECO:0000256" key="5">
    <source>
        <dbReference type="ARBA" id="ARBA00023180"/>
    </source>
</evidence>
<evidence type="ECO:0000313" key="14">
    <source>
        <dbReference type="EMBL" id="KAH3833312.1"/>
    </source>
</evidence>
<dbReference type="SUPFAM" id="SSF50494">
    <property type="entry name" value="Trypsin-like serine proteases"/>
    <property type="match status" value="1"/>
</dbReference>
<comment type="caution">
    <text evidence="8">Lacks conserved residue(s) required for the propagation of feature annotation.</text>
</comment>
<dbReference type="InterPro" id="IPR036772">
    <property type="entry name" value="SRCR-like_dom_sf"/>
</dbReference>
<feature type="disulfide bond" evidence="7">
    <location>
        <begin position="391"/>
        <end position="409"/>
    </location>
</feature>
<sequence>MDHYNESSLNLLSVKKMNGNHPPFNNNLDKDIERSSENNNVLSDNKLYELESLTPEDLSDNSDSSTLHSKTRLYLCVGLSVMFVLLLLKVGIILFVKLSATDSQKLMNRTITEVPPYTSSASTVPSSTTELSSSSSTSSSPTWSTTSLSTDASSSTSLSSTSPPSTSSVSSISSSSVMNNTTESSTTISTSPMSVCEHGEFRCADGSCIRAQYVCDGRPHCPGADDEYQTCKCSADQFQCASGQCISSNFRCDKLAQCDDLSDEINCTNCSGFQCNSGLCLWTTSVQCNNHIDCLDLSDEINCMLRPGYRRCANNLTVPHDSFCNHRDDCFDNSDETDPDCIYEECGIHEEMCDDELSCYLRDWKCDGYTDCHDKSDEKYCGICKDGKFTCSDHKCIPANQVCDSVKQCSTGTDEMQCLHLSSGLYGTLSVTSGDLQLPVCSDTWTETMANEVCSLLGLGPSSGSSSISPVTAGVSTNQGFMVASQDPRTLNHNQTVLSRLDKAVACPSNKIVRMGCHQKGCGERQIDVLMPFIVGGTLAPQGKWPWVVSLIMKGTNICGGVLIGDRWALTAAHCIVHQDANYTLMPHVFEVLAGTTSRERQSKQPFQRVRVEKIYLNPSMRRLENGQIDWDMALLSLSTAVKFGDFVQPICLPEINAPVPTNLHCYLAGWGYINTKSVMVTDLREAKMRLFNDDFCSKNINQQSLETHVNTNSTLCSGYTHGQISGCQGDSGSPLMCQDSTGHWTVQGLMSYGVDGCDGQFKSIVNRFAKVSTSVNWIQSIISINPHVT</sequence>
<gene>
    <name evidence="14" type="ORF">DPMN_106618</name>
</gene>
<dbReference type="Pfam" id="PF15494">
    <property type="entry name" value="SRCR_2"/>
    <property type="match status" value="1"/>
</dbReference>
<dbReference type="Gene3D" id="2.40.10.10">
    <property type="entry name" value="Trypsin-like serine proteases"/>
    <property type="match status" value="1"/>
</dbReference>
<dbReference type="InterPro" id="IPR018114">
    <property type="entry name" value="TRYPSIN_HIS"/>
</dbReference>
<dbReference type="SMART" id="SM00020">
    <property type="entry name" value="Tryp_SPc"/>
    <property type="match status" value="1"/>
</dbReference>
<evidence type="ECO:0000256" key="11">
    <source>
        <dbReference type="SAM" id="Phobius"/>
    </source>
</evidence>
<keyword evidence="11" id="KW-0472">Membrane</keyword>
<dbReference type="GO" id="GO:0004252">
    <property type="term" value="F:serine-type endopeptidase activity"/>
    <property type="evidence" value="ECO:0007669"/>
    <property type="project" value="InterPro"/>
</dbReference>
<feature type="region of interest" description="Disordered" evidence="10">
    <location>
        <begin position="116"/>
        <end position="191"/>
    </location>
</feature>
<dbReference type="CDD" id="cd00190">
    <property type="entry name" value="Tryp_SPc"/>
    <property type="match status" value="1"/>
</dbReference>
<dbReference type="Proteomes" id="UP000828390">
    <property type="component" value="Unassembled WGS sequence"/>
</dbReference>
<evidence type="ECO:0000256" key="7">
    <source>
        <dbReference type="PROSITE-ProRule" id="PRU00124"/>
    </source>
</evidence>
<proteinExistence type="inferred from homology"/>
<dbReference type="InterPro" id="IPR036055">
    <property type="entry name" value="LDL_receptor-like_sf"/>
</dbReference>
<dbReference type="PRINTS" id="PR00261">
    <property type="entry name" value="LDLRECEPTOR"/>
</dbReference>
<feature type="disulfide bond" evidence="7">
    <location>
        <begin position="196"/>
        <end position="208"/>
    </location>
</feature>
<keyword evidence="4 7" id="KW-1015">Disulfide bond</keyword>
<dbReference type="GO" id="GO:0016020">
    <property type="term" value="C:membrane"/>
    <property type="evidence" value="ECO:0007669"/>
    <property type="project" value="InterPro"/>
</dbReference>
<dbReference type="PROSITE" id="PS00134">
    <property type="entry name" value="TRYPSIN_HIS"/>
    <property type="match status" value="1"/>
</dbReference>
<feature type="disulfide bond" evidence="7">
    <location>
        <begin position="203"/>
        <end position="221"/>
    </location>
</feature>
<dbReference type="PANTHER" id="PTHR24252:SF7">
    <property type="entry name" value="HYALIN"/>
    <property type="match status" value="1"/>
</dbReference>
<name>A0A9D4QK68_DREPO</name>
<comment type="caution">
    <text evidence="14">The sequence shown here is derived from an EMBL/GenBank/DDBJ whole genome shotgun (WGS) entry which is preliminary data.</text>
</comment>
<feature type="disulfide bond" evidence="7">
    <location>
        <begin position="384"/>
        <end position="396"/>
    </location>
</feature>
<dbReference type="FunFam" id="2.40.10.10:FF:000002">
    <property type="entry name" value="Transmembrane protease serine"/>
    <property type="match status" value="1"/>
</dbReference>
<dbReference type="GO" id="GO:0006508">
    <property type="term" value="P:proteolysis"/>
    <property type="evidence" value="ECO:0007669"/>
    <property type="project" value="UniProtKB-KW"/>
</dbReference>
<reference evidence="14" key="1">
    <citation type="journal article" date="2019" name="bioRxiv">
        <title>The Genome of the Zebra Mussel, Dreissena polymorpha: A Resource for Invasive Species Research.</title>
        <authorList>
            <person name="McCartney M.A."/>
            <person name="Auch B."/>
            <person name="Kono T."/>
            <person name="Mallez S."/>
            <person name="Zhang Y."/>
            <person name="Obille A."/>
            <person name="Becker A."/>
            <person name="Abrahante J.E."/>
            <person name="Garbe J."/>
            <person name="Badalamenti J.P."/>
            <person name="Herman A."/>
            <person name="Mangelson H."/>
            <person name="Liachko I."/>
            <person name="Sullivan S."/>
            <person name="Sone E.D."/>
            <person name="Koren S."/>
            <person name="Silverstein K.A.T."/>
            <person name="Beckman K.B."/>
            <person name="Gohl D.M."/>
        </authorList>
    </citation>
    <scope>NUCLEOTIDE SEQUENCE</scope>
    <source>
        <strain evidence="14">Duluth1</strain>
        <tissue evidence="14">Whole animal</tissue>
    </source>
</reference>
<dbReference type="InterPro" id="IPR001190">
    <property type="entry name" value="SRCR"/>
</dbReference>
<feature type="disulfide bond" evidence="7">
    <location>
        <begin position="288"/>
        <end position="303"/>
    </location>
</feature>
<dbReference type="InterPro" id="IPR001254">
    <property type="entry name" value="Trypsin_dom"/>
</dbReference>
<evidence type="ECO:0000256" key="6">
    <source>
        <dbReference type="ARBA" id="ARBA00024195"/>
    </source>
</evidence>
<evidence type="ECO:0000256" key="3">
    <source>
        <dbReference type="ARBA" id="ARBA00022825"/>
    </source>
</evidence>
<feature type="domain" description="Peptidase S1" evidence="12">
    <location>
        <begin position="534"/>
        <end position="784"/>
    </location>
</feature>
<dbReference type="EMBL" id="JAIWYP010000004">
    <property type="protein sequence ID" value="KAH3833312.1"/>
    <property type="molecule type" value="Genomic_DNA"/>
</dbReference>
<feature type="disulfide bond" evidence="7">
    <location>
        <begin position="312"/>
        <end position="330"/>
    </location>
</feature>
<keyword evidence="2 9" id="KW-0378">Hydrolase</keyword>
<keyword evidence="3 9" id="KW-0720">Serine protease</keyword>
<dbReference type="Pfam" id="PF00089">
    <property type="entry name" value="Trypsin"/>
    <property type="match status" value="1"/>
</dbReference>
<evidence type="ECO:0000256" key="1">
    <source>
        <dbReference type="ARBA" id="ARBA00022670"/>
    </source>
</evidence>
<evidence type="ECO:0000256" key="10">
    <source>
        <dbReference type="SAM" id="MobiDB-lite"/>
    </source>
</evidence>
<evidence type="ECO:0000256" key="9">
    <source>
        <dbReference type="RuleBase" id="RU363034"/>
    </source>
</evidence>
<comment type="similarity">
    <text evidence="6">Belongs to the peptidase S1 family. CLIP subfamily.</text>
</comment>
<dbReference type="PROSITE" id="PS00135">
    <property type="entry name" value="TRYPSIN_SER"/>
    <property type="match status" value="1"/>
</dbReference>
<evidence type="ECO:0000313" key="15">
    <source>
        <dbReference type="Proteomes" id="UP000828390"/>
    </source>
</evidence>
<dbReference type="PROSITE" id="PS50287">
    <property type="entry name" value="SRCR_2"/>
    <property type="match status" value="1"/>
</dbReference>
<keyword evidence="11" id="KW-1133">Transmembrane helix</keyword>
<dbReference type="PANTHER" id="PTHR24252">
    <property type="entry name" value="ACROSIN-RELATED"/>
    <property type="match status" value="1"/>
</dbReference>
<organism evidence="14 15">
    <name type="scientific">Dreissena polymorpha</name>
    <name type="common">Zebra mussel</name>
    <name type="synonym">Mytilus polymorpha</name>
    <dbReference type="NCBI Taxonomy" id="45954"/>
    <lineage>
        <taxon>Eukaryota</taxon>
        <taxon>Metazoa</taxon>
        <taxon>Spiralia</taxon>
        <taxon>Lophotrochozoa</taxon>
        <taxon>Mollusca</taxon>
        <taxon>Bivalvia</taxon>
        <taxon>Autobranchia</taxon>
        <taxon>Heteroconchia</taxon>
        <taxon>Euheterodonta</taxon>
        <taxon>Imparidentia</taxon>
        <taxon>Neoheterodontei</taxon>
        <taxon>Myida</taxon>
        <taxon>Dreissenoidea</taxon>
        <taxon>Dreissenidae</taxon>
        <taxon>Dreissena</taxon>
    </lineage>
</organism>
<keyword evidence="1 9" id="KW-0645">Protease</keyword>
<dbReference type="SMART" id="SM00192">
    <property type="entry name" value="LDLa"/>
    <property type="match status" value="6"/>
</dbReference>
<evidence type="ECO:0000256" key="8">
    <source>
        <dbReference type="PROSITE-ProRule" id="PRU00196"/>
    </source>
</evidence>
<keyword evidence="5" id="KW-0325">Glycoprotein</keyword>
<dbReference type="InterPro" id="IPR009003">
    <property type="entry name" value="Peptidase_S1_PA"/>
</dbReference>
<dbReference type="Gene3D" id="4.10.400.10">
    <property type="entry name" value="Low-density Lipoprotein Receptor"/>
    <property type="match status" value="5"/>
</dbReference>
<reference evidence="14" key="2">
    <citation type="submission" date="2020-11" db="EMBL/GenBank/DDBJ databases">
        <authorList>
            <person name="McCartney M.A."/>
            <person name="Auch B."/>
            <person name="Kono T."/>
            <person name="Mallez S."/>
            <person name="Becker A."/>
            <person name="Gohl D.M."/>
            <person name="Silverstein K.A.T."/>
            <person name="Koren S."/>
            <person name="Bechman K.B."/>
            <person name="Herman A."/>
            <person name="Abrahante J.E."/>
            <person name="Garbe J."/>
        </authorList>
    </citation>
    <scope>NUCLEOTIDE SEQUENCE</scope>
    <source>
        <strain evidence="14">Duluth1</strain>
        <tissue evidence="14">Whole animal</tissue>
    </source>
</reference>
<dbReference type="InterPro" id="IPR043504">
    <property type="entry name" value="Peptidase_S1_PA_chymotrypsin"/>
</dbReference>
<dbReference type="PROSITE" id="PS01209">
    <property type="entry name" value="LDLRA_1"/>
    <property type="match status" value="2"/>
</dbReference>
<evidence type="ECO:0000259" key="13">
    <source>
        <dbReference type="PROSITE" id="PS50287"/>
    </source>
</evidence>
<dbReference type="AlphaFoldDB" id="A0A9D4QK68"/>
<dbReference type="FunFam" id="2.40.10.10:FF:000068">
    <property type="entry name" value="transmembrane protease serine 2"/>
    <property type="match status" value="1"/>
</dbReference>
<dbReference type="InterPro" id="IPR023415">
    <property type="entry name" value="LDLR_class-A_CS"/>
</dbReference>
<evidence type="ECO:0000259" key="12">
    <source>
        <dbReference type="PROSITE" id="PS50240"/>
    </source>
</evidence>
<feature type="domain" description="SRCR" evidence="13">
    <location>
        <begin position="416"/>
        <end position="518"/>
    </location>
</feature>
<protein>
    <submittedName>
        <fullName evidence="14">Uncharacterized protein</fullName>
    </submittedName>
</protein>
<dbReference type="InterPro" id="IPR002172">
    <property type="entry name" value="LDrepeatLR_classA_rpt"/>
</dbReference>
<dbReference type="PROSITE" id="PS50068">
    <property type="entry name" value="LDLRA_2"/>
    <property type="match status" value="6"/>
</dbReference>
<feature type="disulfide bond" evidence="7">
    <location>
        <begin position="403"/>
        <end position="418"/>
    </location>
</feature>
<feature type="disulfide bond" evidence="7">
    <location>
        <begin position="233"/>
        <end position="245"/>
    </location>
</feature>
<evidence type="ECO:0000256" key="2">
    <source>
        <dbReference type="ARBA" id="ARBA00022801"/>
    </source>
</evidence>
<dbReference type="PROSITE" id="PS50240">
    <property type="entry name" value="TRYPSIN_DOM"/>
    <property type="match status" value="1"/>
</dbReference>
<dbReference type="CDD" id="cd00112">
    <property type="entry name" value="LDLa"/>
    <property type="match status" value="5"/>
</dbReference>